<dbReference type="KEGG" id="asla:NCTC11923_01346"/>
<accession>A0A448KCN9</accession>
<keyword evidence="2" id="KW-1185">Reference proteome</keyword>
<evidence type="ECO:0000313" key="1">
    <source>
        <dbReference type="EMBL" id="VEG74708.1"/>
    </source>
</evidence>
<protein>
    <submittedName>
        <fullName evidence="1">Uncharacterized protein</fullName>
    </submittedName>
</protein>
<sequence length="174" mass="18956">MPGAVVVPCPAATGIGGSLYSRLMSTQDQAQPENWARRRRDAAAERARMLRERQGAEHARAQRIVSLFLAVARHEGLAPVPLRVQGYGGGSARTGLLGWYLRADQTVAIDTEGRFYVLSMPLSLRQRLAGAHPAPEPVPMTIGEGGRDGDIVPLRFALDRLLPGWEERSPEPLV</sequence>
<dbReference type="STRING" id="1278298.GCA_000428685_02321"/>
<gene>
    <name evidence="1" type="ORF">NCTC11923_01346</name>
</gene>
<proteinExistence type="predicted"/>
<dbReference type="Proteomes" id="UP000276899">
    <property type="component" value="Chromosome"/>
</dbReference>
<reference evidence="1 2" key="1">
    <citation type="submission" date="2018-12" db="EMBL/GenBank/DDBJ databases">
        <authorList>
            <consortium name="Pathogen Informatics"/>
        </authorList>
    </citation>
    <scope>NUCLEOTIDE SEQUENCE [LARGE SCALE GENOMIC DNA]</scope>
    <source>
        <strain evidence="1 2">NCTC11923</strain>
    </source>
</reference>
<evidence type="ECO:0000313" key="2">
    <source>
        <dbReference type="Proteomes" id="UP000276899"/>
    </source>
</evidence>
<dbReference type="EMBL" id="LR134363">
    <property type="protein sequence ID" value="VEG74708.1"/>
    <property type="molecule type" value="Genomic_DNA"/>
</dbReference>
<dbReference type="AlphaFoldDB" id="A0A448KCN9"/>
<name>A0A448KCN9_9ACTO</name>
<organism evidence="1 2">
    <name type="scientific">Actinomyces slackii</name>
    <dbReference type="NCBI Taxonomy" id="52774"/>
    <lineage>
        <taxon>Bacteria</taxon>
        <taxon>Bacillati</taxon>
        <taxon>Actinomycetota</taxon>
        <taxon>Actinomycetes</taxon>
        <taxon>Actinomycetales</taxon>
        <taxon>Actinomycetaceae</taxon>
        <taxon>Actinomyces</taxon>
    </lineage>
</organism>